<dbReference type="RefSeq" id="WP_078308163.1">
    <property type="nucleotide sequence ID" value="NZ_CP147511.1"/>
</dbReference>
<reference evidence="1 2" key="1">
    <citation type="submission" date="2017-02" db="EMBL/GenBank/DDBJ databases">
        <title>Draft genome sequence of Moraxella lincolnii CCUG 9405T type strain.</title>
        <authorList>
            <person name="Salva-Serra F."/>
            <person name="Engstrom-Jakobsson H."/>
            <person name="Thorell K."/>
            <person name="Jaen-Luchoro D."/>
            <person name="Gonzales-Siles L."/>
            <person name="Karlsson R."/>
            <person name="Yazdan S."/>
            <person name="Boulund F."/>
            <person name="Johnning A."/>
            <person name="Engstrand L."/>
            <person name="Kristiansson E."/>
            <person name="Moore E."/>
        </authorList>
    </citation>
    <scope>NUCLEOTIDE SEQUENCE [LARGE SCALE GENOMIC DNA]</scope>
    <source>
        <strain evidence="1 2">CCUG 9405</strain>
    </source>
</reference>
<accession>A0A1T0CBK5</accession>
<proteinExistence type="predicted"/>
<dbReference type="OrthoDB" id="8787342at2"/>
<protein>
    <submittedName>
        <fullName evidence="1">Uncharacterized protein</fullName>
    </submittedName>
</protein>
<gene>
    <name evidence="1" type="ORF">B0682_08205</name>
</gene>
<dbReference type="Proteomes" id="UP000191094">
    <property type="component" value="Unassembled WGS sequence"/>
</dbReference>
<organism evidence="1 2">
    <name type="scientific">Lwoffella lincolnii</name>
    <dbReference type="NCBI Taxonomy" id="90241"/>
    <lineage>
        <taxon>Bacteria</taxon>
        <taxon>Pseudomonadati</taxon>
        <taxon>Pseudomonadota</taxon>
        <taxon>Gammaproteobacteria</taxon>
        <taxon>Moraxellales</taxon>
        <taxon>Moraxellaceae</taxon>
        <taxon>Lwoffella</taxon>
    </lineage>
</organism>
<name>A0A1T0CBK5_9GAMM</name>
<comment type="caution">
    <text evidence="1">The sequence shown here is derived from an EMBL/GenBank/DDBJ whole genome shotgun (WGS) entry which is preliminary data.</text>
</comment>
<evidence type="ECO:0000313" key="2">
    <source>
        <dbReference type="Proteomes" id="UP000191094"/>
    </source>
</evidence>
<dbReference type="EMBL" id="MUYT01000014">
    <property type="protein sequence ID" value="OOS19716.1"/>
    <property type="molecule type" value="Genomic_DNA"/>
</dbReference>
<keyword evidence="2" id="KW-1185">Reference proteome</keyword>
<sequence length="83" mass="8798">MITKLSTKQADLSFAFDDVENLQAVAMTDGQMQETQGAFFPIGVGLAIAGRFATNQLVKHYIGSAGIAYGTYSFGKSQSAEGK</sequence>
<dbReference type="AlphaFoldDB" id="A0A1T0CBK5"/>
<evidence type="ECO:0000313" key="1">
    <source>
        <dbReference type="EMBL" id="OOS19716.1"/>
    </source>
</evidence>